<evidence type="ECO:0000313" key="9">
    <source>
        <dbReference type="EMBL" id="GAA1155378.1"/>
    </source>
</evidence>
<comment type="pathway">
    <text evidence="1 7">Porphyrin-containing compound metabolism; protoheme biosynthesis.</text>
</comment>
<dbReference type="CDD" id="cd03411">
    <property type="entry name" value="Ferrochelatase_N"/>
    <property type="match status" value="1"/>
</dbReference>
<comment type="catalytic activity">
    <reaction evidence="6">
        <text>Fe-coproporphyrin III + 2 H(+) = coproporphyrin III + Fe(2+)</text>
        <dbReference type="Rhea" id="RHEA:49572"/>
        <dbReference type="ChEBI" id="CHEBI:15378"/>
        <dbReference type="ChEBI" id="CHEBI:29033"/>
        <dbReference type="ChEBI" id="CHEBI:68438"/>
        <dbReference type="ChEBI" id="CHEBI:131725"/>
        <dbReference type="EC" id="4.99.1.9"/>
    </reaction>
    <physiologicalReaction direction="right-to-left" evidence="6">
        <dbReference type="Rhea" id="RHEA:49574"/>
    </physiologicalReaction>
</comment>
<feature type="binding site" evidence="7">
    <location>
        <position position="185"/>
    </location>
    <ligand>
        <name>Fe(2+)</name>
        <dbReference type="ChEBI" id="CHEBI:29033"/>
    </ligand>
</feature>
<feature type="binding site" evidence="7">
    <location>
        <position position="126"/>
    </location>
    <ligand>
        <name>Fe-coproporphyrin III</name>
        <dbReference type="ChEBI" id="CHEBI:68438"/>
    </ligand>
</feature>
<comment type="subcellular location">
    <subcellularLocation>
        <location evidence="7">Cytoplasm</location>
    </subcellularLocation>
</comment>
<proteinExistence type="inferred from homology"/>
<dbReference type="NCBIfam" id="NF000689">
    <property type="entry name" value="PRK00035.2-1"/>
    <property type="match status" value="1"/>
</dbReference>
<dbReference type="InterPro" id="IPR033659">
    <property type="entry name" value="Ferrochelatase_N"/>
</dbReference>
<comment type="function">
    <text evidence="7">Involved in coproporphyrin-dependent heme b biosynthesis. Catalyzes the insertion of ferrous iron into coproporphyrin III to form Fe-coproporphyrin III.</text>
</comment>
<evidence type="ECO:0000256" key="3">
    <source>
        <dbReference type="ARBA" id="ARBA00023133"/>
    </source>
</evidence>
<dbReference type="CDD" id="cd00419">
    <property type="entry name" value="Ferrochelatase_C"/>
    <property type="match status" value="1"/>
</dbReference>
<dbReference type="Gene3D" id="3.40.50.1400">
    <property type="match status" value="2"/>
</dbReference>
<protein>
    <recommendedName>
        <fullName evidence="7">Coproporphyrin III ferrochelatase</fullName>
        <ecNumber evidence="7">4.99.1.9</ecNumber>
    </recommendedName>
</protein>
<dbReference type="EC" id="4.99.1.9" evidence="7"/>
<comment type="caution">
    <text evidence="9">The sequence shown here is derived from an EMBL/GenBank/DDBJ whole genome shotgun (WGS) entry which is preliminary data.</text>
</comment>
<dbReference type="InterPro" id="IPR001015">
    <property type="entry name" value="Ferrochelatase"/>
</dbReference>
<dbReference type="SUPFAM" id="SSF53800">
    <property type="entry name" value="Chelatase"/>
    <property type="match status" value="1"/>
</dbReference>
<keyword evidence="2 7" id="KW-0408">Iron</keyword>
<evidence type="ECO:0000256" key="1">
    <source>
        <dbReference type="ARBA" id="ARBA00004744"/>
    </source>
</evidence>
<keyword evidence="7" id="KW-0479">Metal-binding</keyword>
<keyword evidence="5 7" id="KW-0627">Porphyrin biosynthesis</keyword>
<dbReference type="Proteomes" id="UP001499979">
    <property type="component" value="Unassembled WGS sequence"/>
</dbReference>
<keyword evidence="3 7" id="KW-0350">Heme biosynthesis</keyword>
<accession>A0ABN1UMB1</accession>
<feature type="binding site" evidence="7">
    <location>
        <position position="275"/>
    </location>
    <ligand>
        <name>Fe(2+)</name>
        <dbReference type="ChEBI" id="CHEBI:29033"/>
    </ligand>
</feature>
<feature type="binding site" evidence="7">
    <location>
        <position position="57"/>
    </location>
    <ligand>
        <name>Fe-coproporphyrin III</name>
        <dbReference type="ChEBI" id="CHEBI:68438"/>
    </ligand>
</feature>
<organism evidence="9 10">
    <name type="scientific">Nocardioides aquiterrae</name>
    <dbReference type="NCBI Taxonomy" id="203799"/>
    <lineage>
        <taxon>Bacteria</taxon>
        <taxon>Bacillati</taxon>
        <taxon>Actinomycetota</taxon>
        <taxon>Actinomycetes</taxon>
        <taxon>Propionibacteriales</taxon>
        <taxon>Nocardioidaceae</taxon>
        <taxon>Nocardioides</taxon>
    </lineage>
</organism>
<keyword evidence="10" id="KW-1185">Reference proteome</keyword>
<dbReference type="PANTHER" id="PTHR11108">
    <property type="entry name" value="FERROCHELATASE"/>
    <property type="match status" value="1"/>
</dbReference>
<evidence type="ECO:0000256" key="5">
    <source>
        <dbReference type="ARBA" id="ARBA00023244"/>
    </source>
</evidence>
<comment type="similarity">
    <text evidence="7 8">Belongs to the ferrochelatase family.</text>
</comment>
<name>A0ABN1UMB1_9ACTN</name>
<dbReference type="PANTHER" id="PTHR11108:SF1">
    <property type="entry name" value="FERROCHELATASE, MITOCHONDRIAL"/>
    <property type="match status" value="1"/>
</dbReference>
<dbReference type="HAMAP" id="MF_00323">
    <property type="entry name" value="Ferrochelatase"/>
    <property type="match status" value="1"/>
</dbReference>
<evidence type="ECO:0000256" key="4">
    <source>
        <dbReference type="ARBA" id="ARBA00023239"/>
    </source>
</evidence>
<dbReference type="InterPro" id="IPR033644">
    <property type="entry name" value="Ferrochelatase_C"/>
</dbReference>
<dbReference type="NCBIfam" id="TIGR00109">
    <property type="entry name" value="hemH"/>
    <property type="match status" value="1"/>
</dbReference>
<gene>
    <name evidence="7" type="primary">cpfC</name>
    <name evidence="9" type="ORF">GCM10009606_36950</name>
</gene>
<evidence type="ECO:0000256" key="7">
    <source>
        <dbReference type="HAMAP-Rule" id="MF_00323"/>
    </source>
</evidence>
<evidence type="ECO:0000256" key="6">
    <source>
        <dbReference type="ARBA" id="ARBA00024536"/>
    </source>
</evidence>
<evidence type="ECO:0000313" key="10">
    <source>
        <dbReference type="Proteomes" id="UP001499979"/>
    </source>
</evidence>
<dbReference type="Pfam" id="PF00762">
    <property type="entry name" value="Ferrochelatase"/>
    <property type="match status" value="1"/>
</dbReference>
<dbReference type="EMBL" id="BAAAJE010000021">
    <property type="protein sequence ID" value="GAA1155378.1"/>
    <property type="molecule type" value="Genomic_DNA"/>
</dbReference>
<evidence type="ECO:0000256" key="8">
    <source>
        <dbReference type="RuleBase" id="RU004185"/>
    </source>
</evidence>
<comment type="caution">
    <text evidence="7">Lacks conserved residue(s) required for the propagation of feature annotation.</text>
</comment>
<evidence type="ECO:0000256" key="2">
    <source>
        <dbReference type="ARBA" id="ARBA00023004"/>
    </source>
</evidence>
<reference evidence="9 10" key="1">
    <citation type="journal article" date="2019" name="Int. J. Syst. Evol. Microbiol.">
        <title>The Global Catalogue of Microorganisms (GCM) 10K type strain sequencing project: providing services to taxonomists for standard genome sequencing and annotation.</title>
        <authorList>
            <consortium name="The Broad Institute Genomics Platform"/>
            <consortium name="The Broad Institute Genome Sequencing Center for Infectious Disease"/>
            <person name="Wu L."/>
            <person name="Ma J."/>
        </authorList>
    </citation>
    <scope>NUCLEOTIDE SEQUENCE [LARGE SCALE GENOMIC DNA]</scope>
    <source>
        <strain evidence="9 10">JCM 11813</strain>
    </source>
</reference>
<dbReference type="RefSeq" id="WP_343909099.1">
    <property type="nucleotide sequence ID" value="NZ_BAAAJE010000021.1"/>
</dbReference>
<sequence>MTPDTTPYDAVLLVSFGGPERPEDVVPFLENVTRGRGIPRERLEEVGEHYFLFGGRSPINDQNRAFLTALREDLAGAGVDLPVYWGNRNWDPYLTDTVRQMAADGVTRAACFVTSAYSSYSSCRQYRENLFDAVASVENAPQLDKLRLYFNHPGFVEPVVDAALTALADLPEDVREGAHLAFVTHSIPESMAEGSGPDGDAYVEQHLSVAAEVVERIRQETGRRHPHALVYCSRSGAPHVPWLEPDINDHLERLQADGAAGVVMVPIGFVSDHMEVVYDLDTEALATAEKLGLPATRAATAGVDPRFVAAVRDLLLERAAVERGEEVVRATVGGLPACWDRCAPGCCPNPRGDRPALAGA</sequence>
<keyword evidence="4 7" id="KW-0456">Lyase</keyword>
<keyword evidence="7" id="KW-0963">Cytoplasm</keyword>